<evidence type="ECO:0000313" key="3">
    <source>
        <dbReference type="Proteomes" id="UP000800200"/>
    </source>
</evidence>
<organism evidence="2 3">
    <name type="scientific">Zopfia rhizophila CBS 207.26</name>
    <dbReference type="NCBI Taxonomy" id="1314779"/>
    <lineage>
        <taxon>Eukaryota</taxon>
        <taxon>Fungi</taxon>
        <taxon>Dikarya</taxon>
        <taxon>Ascomycota</taxon>
        <taxon>Pezizomycotina</taxon>
        <taxon>Dothideomycetes</taxon>
        <taxon>Dothideomycetes incertae sedis</taxon>
        <taxon>Zopfiaceae</taxon>
        <taxon>Zopfia</taxon>
    </lineage>
</organism>
<keyword evidence="3" id="KW-1185">Reference proteome</keyword>
<name>A0A6A6DX85_9PEZI</name>
<evidence type="ECO:0000259" key="1">
    <source>
        <dbReference type="Pfam" id="PF06985"/>
    </source>
</evidence>
<dbReference type="AlphaFoldDB" id="A0A6A6DX85"/>
<sequence>IIQVSDENWEEEAVTMDKVYRNGLCNIAACDDADSSHSIFLKRNPCKDGTFTINQKYADQIVKYTLIPDWLNLTWDTAPLYSRGWAVQVFE</sequence>
<dbReference type="Proteomes" id="UP000800200">
    <property type="component" value="Unassembled WGS sequence"/>
</dbReference>
<reference evidence="2" key="1">
    <citation type="journal article" date="2020" name="Stud. Mycol.">
        <title>101 Dothideomycetes genomes: a test case for predicting lifestyles and emergence of pathogens.</title>
        <authorList>
            <person name="Haridas S."/>
            <person name="Albert R."/>
            <person name="Binder M."/>
            <person name="Bloem J."/>
            <person name="Labutti K."/>
            <person name="Salamov A."/>
            <person name="Andreopoulos B."/>
            <person name="Baker S."/>
            <person name="Barry K."/>
            <person name="Bills G."/>
            <person name="Bluhm B."/>
            <person name="Cannon C."/>
            <person name="Castanera R."/>
            <person name="Culley D."/>
            <person name="Daum C."/>
            <person name="Ezra D."/>
            <person name="Gonzalez J."/>
            <person name="Henrissat B."/>
            <person name="Kuo A."/>
            <person name="Liang C."/>
            <person name="Lipzen A."/>
            <person name="Lutzoni F."/>
            <person name="Magnuson J."/>
            <person name="Mondo S."/>
            <person name="Nolan M."/>
            <person name="Ohm R."/>
            <person name="Pangilinan J."/>
            <person name="Park H.-J."/>
            <person name="Ramirez L."/>
            <person name="Alfaro M."/>
            <person name="Sun H."/>
            <person name="Tritt A."/>
            <person name="Yoshinaga Y."/>
            <person name="Zwiers L.-H."/>
            <person name="Turgeon B."/>
            <person name="Goodwin S."/>
            <person name="Spatafora J."/>
            <person name="Crous P."/>
            <person name="Grigoriev I."/>
        </authorList>
    </citation>
    <scope>NUCLEOTIDE SEQUENCE</scope>
    <source>
        <strain evidence="2">CBS 207.26</strain>
    </source>
</reference>
<feature type="non-terminal residue" evidence="2">
    <location>
        <position position="1"/>
    </location>
</feature>
<protein>
    <recommendedName>
        <fullName evidence="1">Heterokaryon incompatibility domain-containing protein</fullName>
    </recommendedName>
</protein>
<dbReference type="Pfam" id="PF06985">
    <property type="entry name" value="HET"/>
    <property type="match status" value="1"/>
</dbReference>
<dbReference type="InterPro" id="IPR010730">
    <property type="entry name" value="HET"/>
</dbReference>
<evidence type="ECO:0000313" key="2">
    <source>
        <dbReference type="EMBL" id="KAF2182869.1"/>
    </source>
</evidence>
<proteinExistence type="predicted"/>
<dbReference type="EMBL" id="ML994646">
    <property type="protein sequence ID" value="KAF2182869.1"/>
    <property type="molecule type" value="Genomic_DNA"/>
</dbReference>
<accession>A0A6A6DX85</accession>
<gene>
    <name evidence="2" type="ORF">K469DRAFT_585471</name>
</gene>
<feature type="domain" description="Heterokaryon incompatibility" evidence="1">
    <location>
        <begin position="1"/>
        <end position="88"/>
    </location>
</feature>
<dbReference type="OrthoDB" id="5362512at2759"/>